<evidence type="ECO:0000313" key="2">
    <source>
        <dbReference type="EMBL" id="KAK5164771.1"/>
    </source>
</evidence>
<gene>
    <name evidence="2" type="ORF">LTR77_009434</name>
</gene>
<reference evidence="2 3" key="1">
    <citation type="submission" date="2023-08" db="EMBL/GenBank/DDBJ databases">
        <title>Black Yeasts Isolated from many extreme environments.</title>
        <authorList>
            <person name="Coleine C."/>
            <person name="Stajich J.E."/>
            <person name="Selbmann L."/>
        </authorList>
    </citation>
    <scope>NUCLEOTIDE SEQUENCE [LARGE SCALE GENOMIC DNA]</scope>
    <source>
        <strain evidence="2 3">CCFEE 5935</strain>
    </source>
</reference>
<feature type="region of interest" description="Disordered" evidence="1">
    <location>
        <begin position="1"/>
        <end position="20"/>
    </location>
</feature>
<name>A0AAV9NZF9_9PEZI</name>
<dbReference type="GeneID" id="89930766"/>
<organism evidence="2 3">
    <name type="scientific">Saxophila tyrrhenica</name>
    <dbReference type="NCBI Taxonomy" id="1690608"/>
    <lineage>
        <taxon>Eukaryota</taxon>
        <taxon>Fungi</taxon>
        <taxon>Dikarya</taxon>
        <taxon>Ascomycota</taxon>
        <taxon>Pezizomycotina</taxon>
        <taxon>Dothideomycetes</taxon>
        <taxon>Dothideomycetidae</taxon>
        <taxon>Mycosphaerellales</taxon>
        <taxon>Extremaceae</taxon>
        <taxon>Saxophila</taxon>
    </lineage>
</organism>
<proteinExistence type="predicted"/>
<keyword evidence="3" id="KW-1185">Reference proteome</keyword>
<comment type="caution">
    <text evidence="2">The sequence shown here is derived from an EMBL/GenBank/DDBJ whole genome shotgun (WGS) entry which is preliminary data.</text>
</comment>
<dbReference type="EMBL" id="JAVRRT010000018">
    <property type="protein sequence ID" value="KAK5164771.1"/>
    <property type="molecule type" value="Genomic_DNA"/>
</dbReference>
<feature type="compositionally biased region" description="Acidic residues" evidence="1">
    <location>
        <begin position="115"/>
        <end position="124"/>
    </location>
</feature>
<feature type="region of interest" description="Disordered" evidence="1">
    <location>
        <begin position="45"/>
        <end position="163"/>
    </location>
</feature>
<feature type="compositionally biased region" description="Low complexity" evidence="1">
    <location>
        <begin position="65"/>
        <end position="74"/>
    </location>
</feature>
<dbReference type="Proteomes" id="UP001337655">
    <property type="component" value="Unassembled WGS sequence"/>
</dbReference>
<feature type="compositionally biased region" description="Gly residues" evidence="1">
    <location>
        <begin position="154"/>
        <end position="163"/>
    </location>
</feature>
<accession>A0AAV9NZF9</accession>
<evidence type="ECO:0000256" key="1">
    <source>
        <dbReference type="SAM" id="MobiDB-lite"/>
    </source>
</evidence>
<sequence>MTQEYELCLTPSQSTETGASECFDGLRQRLNSQTRRIVSSVGDAFAEFNTGASPEEDDGDDHPSHNSNNGSPGSIADRGRKRKRVDDFREGILSSSSSFDVLTPSRSTASIPQAVDDDDDDDDDQQPRPASNTGRSGLQGVAEFLRERETPKRGPGGYLPGWS</sequence>
<evidence type="ECO:0000313" key="3">
    <source>
        <dbReference type="Proteomes" id="UP001337655"/>
    </source>
</evidence>
<dbReference type="RefSeq" id="XP_064654967.1">
    <property type="nucleotide sequence ID" value="XM_064806662.1"/>
</dbReference>
<dbReference type="AlphaFoldDB" id="A0AAV9NZF9"/>
<protein>
    <submittedName>
        <fullName evidence="2">Uncharacterized protein</fullName>
    </submittedName>
</protein>
<feature type="compositionally biased region" description="Polar residues" evidence="1">
    <location>
        <begin position="93"/>
        <end position="111"/>
    </location>
</feature>